<dbReference type="EMBL" id="JBDJPC010000006">
    <property type="protein sequence ID" value="KAL1497422.1"/>
    <property type="molecule type" value="Genomic_DNA"/>
</dbReference>
<keyword evidence="3" id="KW-1185">Reference proteome</keyword>
<evidence type="ECO:0000256" key="1">
    <source>
        <dbReference type="SAM" id="MobiDB-lite"/>
    </source>
</evidence>
<sequence length="131" mass="15205">MIKDNKLSAPYKRELYTVIAKRDSDVSLKSNKINAIIRRNVAHLKLATNSKDAHSEESEEDEMVQWQEGPVNRETTQNKEKLRIPKLRIRLNSTPTCSIIDTGRLLHAKTQFLQIQIDFSSSKHSIWYIKD</sequence>
<gene>
    <name evidence="2" type="ORF">ABEB36_008398</name>
</gene>
<comment type="caution">
    <text evidence="2">The sequence shown here is derived from an EMBL/GenBank/DDBJ whole genome shotgun (WGS) entry which is preliminary data.</text>
</comment>
<dbReference type="AlphaFoldDB" id="A0ABD1EQR5"/>
<organism evidence="2 3">
    <name type="scientific">Hypothenemus hampei</name>
    <name type="common">Coffee berry borer</name>
    <dbReference type="NCBI Taxonomy" id="57062"/>
    <lineage>
        <taxon>Eukaryota</taxon>
        <taxon>Metazoa</taxon>
        <taxon>Ecdysozoa</taxon>
        <taxon>Arthropoda</taxon>
        <taxon>Hexapoda</taxon>
        <taxon>Insecta</taxon>
        <taxon>Pterygota</taxon>
        <taxon>Neoptera</taxon>
        <taxon>Endopterygota</taxon>
        <taxon>Coleoptera</taxon>
        <taxon>Polyphaga</taxon>
        <taxon>Cucujiformia</taxon>
        <taxon>Curculionidae</taxon>
        <taxon>Scolytinae</taxon>
        <taxon>Hypothenemus</taxon>
    </lineage>
</organism>
<proteinExistence type="predicted"/>
<reference evidence="2 3" key="1">
    <citation type="submission" date="2024-05" db="EMBL/GenBank/DDBJ databases">
        <title>Genetic variation in Jamaican populations of the coffee berry borer (Hypothenemus hampei).</title>
        <authorList>
            <person name="Errbii M."/>
            <person name="Myrie A."/>
        </authorList>
    </citation>
    <scope>NUCLEOTIDE SEQUENCE [LARGE SCALE GENOMIC DNA]</scope>
    <source>
        <strain evidence="2">JA-Hopewell-2020-01-JO</strain>
        <tissue evidence="2">Whole body</tissue>
    </source>
</reference>
<name>A0ABD1EQR5_HYPHA</name>
<dbReference type="Proteomes" id="UP001566132">
    <property type="component" value="Unassembled WGS sequence"/>
</dbReference>
<accession>A0ABD1EQR5</accession>
<feature type="region of interest" description="Disordered" evidence="1">
    <location>
        <begin position="49"/>
        <end position="79"/>
    </location>
</feature>
<protein>
    <submittedName>
        <fullName evidence="2">Uncharacterized protein</fullName>
    </submittedName>
</protein>
<evidence type="ECO:0000313" key="2">
    <source>
        <dbReference type="EMBL" id="KAL1497422.1"/>
    </source>
</evidence>
<evidence type="ECO:0000313" key="3">
    <source>
        <dbReference type="Proteomes" id="UP001566132"/>
    </source>
</evidence>